<protein>
    <submittedName>
        <fullName evidence="2">Uncharacterized protein</fullName>
    </submittedName>
</protein>
<name>A0A317T0S4_9PEZI</name>
<evidence type="ECO:0000313" key="2">
    <source>
        <dbReference type="EMBL" id="PWW80322.1"/>
    </source>
</evidence>
<organism evidence="2 3">
    <name type="scientific">Tuber magnatum</name>
    <name type="common">white Piedmont truffle</name>
    <dbReference type="NCBI Taxonomy" id="42249"/>
    <lineage>
        <taxon>Eukaryota</taxon>
        <taxon>Fungi</taxon>
        <taxon>Dikarya</taxon>
        <taxon>Ascomycota</taxon>
        <taxon>Pezizomycotina</taxon>
        <taxon>Pezizomycetes</taxon>
        <taxon>Pezizales</taxon>
        <taxon>Tuberaceae</taxon>
        <taxon>Tuber</taxon>
    </lineage>
</organism>
<dbReference type="Proteomes" id="UP000246991">
    <property type="component" value="Unassembled WGS sequence"/>
</dbReference>
<reference evidence="2 3" key="1">
    <citation type="submission" date="2018-03" db="EMBL/GenBank/DDBJ databases">
        <title>Genomes of Pezizomycetes fungi and the evolution of truffles.</title>
        <authorList>
            <person name="Murat C."/>
            <person name="Payen T."/>
            <person name="Noel B."/>
            <person name="Kuo A."/>
            <person name="Martin F.M."/>
        </authorList>
    </citation>
    <scope>NUCLEOTIDE SEQUENCE [LARGE SCALE GENOMIC DNA]</scope>
    <source>
        <strain evidence="2">091103-1</strain>
    </source>
</reference>
<evidence type="ECO:0000313" key="3">
    <source>
        <dbReference type="Proteomes" id="UP000246991"/>
    </source>
</evidence>
<sequence length="50" mass="5946">MFSSRNCINQSALLYLFSSIIPTYLYLPMIFHQQRKEGLEPGIMNTRFQF</sequence>
<gene>
    <name evidence="2" type="ORF">C7212DRAFT_311274</name>
</gene>
<feature type="transmembrane region" description="Helical" evidence="1">
    <location>
        <begin position="12"/>
        <end position="31"/>
    </location>
</feature>
<keyword evidence="1" id="KW-0472">Membrane</keyword>
<keyword evidence="1" id="KW-1133">Transmembrane helix</keyword>
<dbReference type="EMBL" id="PYWC01000003">
    <property type="protein sequence ID" value="PWW80322.1"/>
    <property type="molecule type" value="Genomic_DNA"/>
</dbReference>
<proteinExistence type="predicted"/>
<accession>A0A317T0S4</accession>
<keyword evidence="3" id="KW-1185">Reference proteome</keyword>
<evidence type="ECO:0000256" key="1">
    <source>
        <dbReference type="SAM" id="Phobius"/>
    </source>
</evidence>
<dbReference type="AlphaFoldDB" id="A0A317T0S4"/>
<keyword evidence="1" id="KW-0812">Transmembrane</keyword>
<feature type="non-terminal residue" evidence="2">
    <location>
        <position position="50"/>
    </location>
</feature>
<comment type="caution">
    <text evidence="2">The sequence shown here is derived from an EMBL/GenBank/DDBJ whole genome shotgun (WGS) entry which is preliminary data.</text>
</comment>